<evidence type="ECO:0000313" key="3">
    <source>
        <dbReference type="EMBL" id="KAJ7780062.1"/>
    </source>
</evidence>
<reference evidence="3" key="1">
    <citation type="submission" date="2023-03" db="EMBL/GenBank/DDBJ databases">
        <title>Massive genome expansion in bonnet fungi (Mycena s.s.) driven by repeated elements and novel gene families across ecological guilds.</title>
        <authorList>
            <consortium name="Lawrence Berkeley National Laboratory"/>
            <person name="Harder C.B."/>
            <person name="Miyauchi S."/>
            <person name="Viragh M."/>
            <person name="Kuo A."/>
            <person name="Thoen E."/>
            <person name="Andreopoulos B."/>
            <person name="Lu D."/>
            <person name="Skrede I."/>
            <person name="Drula E."/>
            <person name="Henrissat B."/>
            <person name="Morin E."/>
            <person name="Kohler A."/>
            <person name="Barry K."/>
            <person name="LaButti K."/>
            <person name="Morin E."/>
            <person name="Salamov A."/>
            <person name="Lipzen A."/>
            <person name="Mereny Z."/>
            <person name="Hegedus B."/>
            <person name="Baldrian P."/>
            <person name="Stursova M."/>
            <person name="Weitz H."/>
            <person name="Taylor A."/>
            <person name="Grigoriev I.V."/>
            <person name="Nagy L.G."/>
            <person name="Martin F."/>
            <person name="Kauserud H."/>
        </authorList>
    </citation>
    <scope>NUCLEOTIDE SEQUENCE</scope>
    <source>
        <strain evidence="3">CBHHK188m</strain>
    </source>
</reference>
<organism evidence="3 4">
    <name type="scientific">Mycena maculata</name>
    <dbReference type="NCBI Taxonomy" id="230809"/>
    <lineage>
        <taxon>Eukaryota</taxon>
        <taxon>Fungi</taxon>
        <taxon>Dikarya</taxon>
        <taxon>Basidiomycota</taxon>
        <taxon>Agaricomycotina</taxon>
        <taxon>Agaricomycetes</taxon>
        <taxon>Agaricomycetidae</taxon>
        <taxon>Agaricales</taxon>
        <taxon>Marasmiineae</taxon>
        <taxon>Mycenaceae</taxon>
        <taxon>Mycena</taxon>
    </lineage>
</organism>
<evidence type="ECO:0000313" key="4">
    <source>
        <dbReference type="Proteomes" id="UP001215280"/>
    </source>
</evidence>
<keyword evidence="4" id="KW-1185">Reference proteome</keyword>
<keyword evidence="2" id="KW-0472">Membrane</keyword>
<accession>A0AAD7NXP4</accession>
<sequence>MRPRQCGSALVDIPTKCGYALNFVAIRANGEAKGSNRKATVPSNSRQAHREFPFDCGSLWMHFVSRSLWTGSSAVLFISRLLEKFESNLMLEATPQRSHGILNLRAQDAGYPKADNPEQAAALFTIITVAMMGFLLTRTEQPPYTAGDVRPASCPTLYKAGSSLHSWFTTVHISANQSLPTSITSDTVHQPTSVTYSPPIAMSDDAPNSATSTTATDAASSPPIAMSADAPYSAASATATDVARLPPINIAGDGSSNSVTCATATSLAHPLDQIYPCTPSNRGRYDSPGLYGVGGSERSSFTTLAGPRPRVSSPDRIPIGWLSYIHPEGQVYFCRAGVGSSLQVLTESWVPDDLEKLVPFILTIEDRFAKLNIPSHDTIEFYYLVDHIMRTIFWVDDRPSEDVGLGLALSAVHHDTQLEELYWLHVEHFPMHFGPDGLLNGQEQLDKLVCVLLHARADQATSSVSTFPYTAAECGEFIEVLRGSKDHITDGHIIFVYSRIWSIVVHTRFLNFYGQKHARLSRTQVVEHDPAVKYRWISTMASLLSFHLSSRYLFLLDNVFTDQLVVRSQWNLFIVGCMKDWTDASHGATMGLLLHILFVHLALDPRLAGLSAVLFGASFATAKTLIHCYGPLESSSAVEANGYLTEIYSPNFKFQFVALAFALPSALQIWGLLVVLVNFGILFAHHFGHVPLIVASAASGFDRTLRLRIRSRDRNVCPAYQA</sequence>
<evidence type="ECO:0000256" key="1">
    <source>
        <dbReference type="SAM" id="MobiDB-lite"/>
    </source>
</evidence>
<evidence type="ECO:0000256" key="2">
    <source>
        <dbReference type="SAM" id="Phobius"/>
    </source>
</evidence>
<feature type="compositionally biased region" description="Low complexity" evidence="1">
    <location>
        <begin position="203"/>
        <end position="222"/>
    </location>
</feature>
<feature type="region of interest" description="Disordered" evidence="1">
    <location>
        <begin position="182"/>
        <end position="222"/>
    </location>
</feature>
<feature type="transmembrane region" description="Helical" evidence="2">
    <location>
        <begin position="656"/>
        <end position="681"/>
    </location>
</feature>
<comment type="caution">
    <text evidence="3">The sequence shown here is derived from an EMBL/GenBank/DDBJ whole genome shotgun (WGS) entry which is preliminary data.</text>
</comment>
<dbReference type="EMBL" id="JARJLG010000006">
    <property type="protein sequence ID" value="KAJ7780062.1"/>
    <property type="molecule type" value="Genomic_DNA"/>
</dbReference>
<protein>
    <submittedName>
        <fullName evidence="3">Uncharacterized protein</fullName>
    </submittedName>
</protein>
<dbReference type="AlphaFoldDB" id="A0AAD7NXP4"/>
<proteinExistence type="predicted"/>
<dbReference type="Proteomes" id="UP001215280">
    <property type="component" value="Unassembled WGS sequence"/>
</dbReference>
<keyword evidence="2" id="KW-0812">Transmembrane</keyword>
<name>A0AAD7NXP4_9AGAR</name>
<gene>
    <name evidence="3" type="ORF">DFH07DRAFT_936033</name>
</gene>
<feature type="compositionally biased region" description="Polar residues" evidence="1">
    <location>
        <begin position="182"/>
        <end position="196"/>
    </location>
</feature>
<keyword evidence="2" id="KW-1133">Transmembrane helix</keyword>